<name>A0A1U6IQR9_9SPHN</name>
<organism evidence="6 7">
    <name type="scientific">Novosphingobium mathurense</name>
    <dbReference type="NCBI Taxonomy" id="428990"/>
    <lineage>
        <taxon>Bacteria</taxon>
        <taxon>Pseudomonadati</taxon>
        <taxon>Pseudomonadota</taxon>
        <taxon>Alphaproteobacteria</taxon>
        <taxon>Sphingomonadales</taxon>
        <taxon>Sphingomonadaceae</taxon>
        <taxon>Novosphingobium</taxon>
    </lineage>
</organism>
<dbReference type="RefSeq" id="WP_079731781.1">
    <property type="nucleotide sequence ID" value="NZ_FVZE01000011.1"/>
</dbReference>
<evidence type="ECO:0000256" key="2">
    <source>
        <dbReference type="ARBA" id="ARBA00022801"/>
    </source>
</evidence>
<evidence type="ECO:0000256" key="4">
    <source>
        <dbReference type="SAM" id="SignalP"/>
    </source>
</evidence>
<sequence>MSRKALFALAGAVSMVGLTGCATVDAPSSSLARVEPREASRPNVVVILVDDLPWTDVSINRAGTIRTPNIDSIGEQGVNFSAGYVTASICAVSRAGLLSGRMPMRYGFMYNIVDRGNENAGAGLPTDVPTIAERLKPQGYRTAAFGKWHQGADPQFYPTRRGFDEFFGFLAGETIYADPDTPGIVTTPTKADRYEPREREGGGRLFDGPEMKIVEQPHQYLTETITERTVDFIKRSAASKQPFFTYVAYNAPHWPMQVPQTYYDRHSEIVDPVRRTYVAMIDALDVGVGRILKTLGDEGVRDNTLVIFLSDNGCPVQFGYCDAHHPWGAGKFTYLEGGTRVPFMMSWPAGLKTRGTIDAPVSSLDIAPTILDAVAPDTPIPGELEGIDLLDTIAAPNSAPRTLMWDQRPVRVIREGRYKLWHSDDWKQTHLYDIVADPWERNDLAARQPERVRAMKERVDAFDATLPEPLWPIHSTREIIINGRKTEFVY</sequence>
<dbReference type="InterPro" id="IPR000917">
    <property type="entry name" value="Sulfatase_N"/>
</dbReference>
<reference evidence="7" key="1">
    <citation type="submission" date="2017-02" db="EMBL/GenBank/DDBJ databases">
        <authorList>
            <person name="Varghese N."/>
            <person name="Submissions S."/>
        </authorList>
    </citation>
    <scope>NUCLEOTIDE SEQUENCE [LARGE SCALE GENOMIC DNA]</scope>
    <source>
        <strain evidence="7">SM117</strain>
    </source>
</reference>
<comment type="similarity">
    <text evidence="1">Belongs to the sulfatase family.</text>
</comment>
<feature type="compositionally biased region" description="Basic and acidic residues" evidence="3">
    <location>
        <begin position="190"/>
        <end position="208"/>
    </location>
</feature>
<evidence type="ECO:0000259" key="5">
    <source>
        <dbReference type="Pfam" id="PF00884"/>
    </source>
</evidence>
<dbReference type="PANTHER" id="PTHR42693">
    <property type="entry name" value="ARYLSULFATASE FAMILY MEMBER"/>
    <property type="match status" value="1"/>
</dbReference>
<evidence type="ECO:0000256" key="1">
    <source>
        <dbReference type="ARBA" id="ARBA00008779"/>
    </source>
</evidence>
<dbReference type="Gene3D" id="3.30.1120.10">
    <property type="match status" value="1"/>
</dbReference>
<dbReference type="AlphaFoldDB" id="A0A1U6IQR9"/>
<dbReference type="Gene3D" id="3.40.720.10">
    <property type="entry name" value="Alkaline Phosphatase, subunit A"/>
    <property type="match status" value="1"/>
</dbReference>
<feature type="region of interest" description="Disordered" evidence="3">
    <location>
        <begin position="181"/>
        <end position="208"/>
    </location>
</feature>
<dbReference type="GO" id="GO:0004065">
    <property type="term" value="F:arylsulfatase activity"/>
    <property type="evidence" value="ECO:0007669"/>
    <property type="project" value="TreeGrafter"/>
</dbReference>
<dbReference type="InterPro" id="IPR017850">
    <property type="entry name" value="Alkaline_phosphatase_core_sf"/>
</dbReference>
<keyword evidence="2" id="KW-0378">Hydrolase</keyword>
<evidence type="ECO:0000313" key="6">
    <source>
        <dbReference type="EMBL" id="SLK10282.1"/>
    </source>
</evidence>
<evidence type="ECO:0000256" key="3">
    <source>
        <dbReference type="SAM" id="MobiDB-lite"/>
    </source>
</evidence>
<dbReference type="PROSITE" id="PS51257">
    <property type="entry name" value="PROKAR_LIPOPROTEIN"/>
    <property type="match status" value="1"/>
</dbReference>
<evidence type="ECO:0000313" key="7">
    <source>
        <dbReference type="Proteomes" id="UP000190989"/>
    </source>
</evidence>
<feature type="signal peptide" evidence="4">
    <location>
        <begin position="1"/>
        <end position="22"/>
    </location>
</feature>
<dbReference type="Pfam" id="PF00884">
    <property type="entry name" value="Sulfatase"/>
    <property type="match status" value="1"/>
</dbReference>
<proteinExistence type="inferred from homology"/>
<dbReference type="InterPro" id="IPR050738">
    <property type="entry name" value="Sulfatase"/>
</dbReference>
<dbReference type="EMBL" id="FVZE01000011">
    <property type="protein sequence ID" value="SLK10282.1"/>
    <property type="molecule type" value="Genomic_DNA"/>
</dbReference>
<dbReference type="PANTHER" id="PTHR42693:SF53">
    <property type="entry name" value="ENDO-4-O-SULFATASE"/>
    <property type="match status" value="1"/>
</dbReference>
<feature type="domain" description="Sulfatase N-terminal" evidence="5">
    <location>
        <begin position="42"/>
        <end position="373"/>
    </location>
</feature>
<accession>A0A1U6IQR9</accession>
<keyword evidence="7" id="KW-1185">Reference proteome</keyword>
<dbReference type="SUPFAM" id="SSF53649">
    <property type="entry name" value="Alkaline phosphatase-like"/>
    <property type="match status" value="1"/>
</dbReference>
<protein>
    <submittedName>
        <fullName evidence="6">Arylsulfatase A</fullName>
    </submittedName>
</protein>
<dbReference type="STRING" id="428990.SAMN06295987_11136"/>
<gene>
    <name evidence="6" type="ORF">SAMN06295987_11136</name>
</gene>
<dbReference type="Proteomes" id="UP000190989">
    <property type="component" value="Unassembled WGS sequence"/>
</dbReference>
<keyword evidence="4" id="KW-0732">Signal</keyword>
<feature type="chain" id="PRO_5013250820" evidence="4">
    <location>
        <begin position="23"/>
        <end position="490"/>
    </location>
</feature>